<dbReference type="EMBL" id="LNQL01000002">
    <property type="protein sequence ID" value="KSU49096.1"/>
    <property type="molecule type" value="Genomic_DNA"/>
</dbReference>
<dbReference type="SUPFAM" id="SSF51556">
    <property type="entry name" value="Metallo-dependent hydrolases"/>
    <property type="match status" value="1"/>
</dbReference>
<evidence type="ECO:0000259" key="2">
    <source>
        <dbReference type="Pfam" id="PF01979"/>
    </source>
</evidence>
<dbReference type="InterPro" id="IPR006680">
    <property type="entry name" value="Amidohydro-rel"/>
</dbReference>
<evidence type="ECO:0000256" key="1">
    <source>
        <dbReference type="ARBA" id="ARBA00001947"/>
    </source>
</evidence>
<dbReference type="GO" id="GO:0008798">
    <property type="term" value="F:beta-aspartyl-peptidase activity"/>
    <property type="evidence" value="ECO:0007669"/>
    <property type="project" value="InterPro"/>
</dbReference>
<dbReference type="InterPro" id="IPR011059">
    <property type="entry name" value="Metal-dep_hydrolase_composite"/>
</dbReference>
<accession>A0A0V8GFP6</accession>
<dbReference type="NCBIfam" id="TIGR01975">
    <property type="entry name" value="isoAsp_dipep"/>
    <property type="match status" value="1"/>
</dbReference>
<comment type="cofactor">
    <cofactor evidence="1">
        <name>Zn(2+)</name>
        <dbReference type="ChEBI" id="CHEBI:29105"/>
    </cofactor>
</comment>
<dbReference type="Pfam" id="PF01979">
    <property type="entry name" value="Amidohydro_1"/>
    <property type="match status" value="1"/>
</dbReference>
<feature type="domain" description="Amidohydrolase-related" evidence="2">
    <location>
        <begin position="47"/>
        <end position="356"/>
    </location>
</feature>
<comment type="caution">
    <text evidence="3">The sequence shown here is derived from an EMBL/GenBank/DDBJ whole genome shotgun (WGS) entry which is preliminary data.</text>
</comment>
<dbReference type="OrthoDB" id="9775607at2"/>
<gene>
    <name evidence="3" type="ORF">AS033_06885</name>
</gene>
<evidence type="ECO:0000313" key="4">
    <source>
        <dbReference type="Proteomes" id="UP000053797"/>
    </source>
</evidence>
<dbReference type="SUPFAM" id="SSF51338">
    <property type="entry name" value="Composite domain of metallo-dependent hydrolases"/>
    <property type="match status" value="1"/>
</dbReference>
<proteinExistence type="predicted"/>
<dbReference type="RefSeq" id="WP_058265061.1">
    <property type="nucleotide sequence ID" value="NZ_FMYN01000002.1"/>
</dbReference>
<evidence type="ECO:0000313" key="3">
    <source>
        <dbReference type="EMBL" id="KSU49096.1"/>
    </source>
</evidence>
<dbReference type="GO" id="GO:0016810">
    <property type="term" value="F:hydrolase activity, acting on carbon-nitrogen (but not peptide) bonds"/>
    <property type="evidence" value="ECO:0007669"/>
    <property type="project" value="InterPro"/>
</dbReference>
<dbReference type="AlphaFoldDB" id="A0A0V8GFP6"/>
<reference evidence="3 4" key="1">
    <citation type="journal article" date="2015" name="Int. J. Syst. Evol. Microbiol.">
        <title>Exiguobacterium enclense sp. nov., isolated from sediment.</title>
        <authorList>
            <person name="Dastager S.G."/>
            <person name="Mawlankar R."/>
            <person name="Sonalkar V.V."/>
            <person name="Thorat M.N."/>
            <person name="Mual P."/>
            <person name="Verma A."/>
            <person name="Krishnamurthi S."/>
            <person name="Tang S.K."/>
            <person name="Li W.J."/>
        </authorList>
    </citation>
    <scope>NUCLEOTIDE SEQUENCE [LARGE SCALE GENOMIC DNA]</scope>
    <source>
        <strain evidence="3 4">NIO-1109</strain>
    </source>
</reference>
<dbReference type="PANTHER" id="PTHR11647">
    <property type="entry name" value="HYDRANTOINASE/DIHYDROPYRIMIDINASE FAMILY MEMBER"/>
    <property type="match status" value="1"/>
</dbReference>
<dbReference type="PANTHER" id="PTHR11647:SF1">
    <property type="entry name" value="COLLAPSIN RESPONSE MEDIATOR PROTEIN"/>
    <property type="match status" value="1"/>
</dbReference>
<dbReference type="InterPro" id="IPR010229">
    <property type="entry name" value="Pept_M38_dipep"/>
</dbReference>
<dbReference type="Proteomes" id="UP000053797">
    <property type="component" value="Unassembled WGS sequence"/>
</dbReference>
<dbReference type="Gene3D" id="3.20.20.140">
    <property type="entry name" value="Metal-dependent hydrolases"/>
    <property type="match status" value="1"/>
</dbReference>
<dbReference type="Gene3D" id="2.30.40.10">
    <property type="entry name" value="Urease, subunit C, domain 1"/>
    <property type="match status" value="1"/>
</dbReference>
<sequence>MIVIEQVLWQEMPQNVYIAGNQIIGIGSYTIDEALITHRIDGRNKRLVPGFIDGHLHPIGGGGEGGFATRTAPLTVRDIFEGGVTTVVGLLGTDGWTRTGIDLLAHIRGNAASGIRPFLLSGSYMVPPVFLTQSTGHDIVLINEVIGIGEIAINDHRSTQPTAHELARLASEARIAGMVKGVSGTMNVHIGDGKQGLDLLHEVIDTTDLPIGQFLPTHINRSERIFEAGLAWAKRGGRIDFTTCTTETFIAEGEIPAGQAVARALAAGIPLEQITMSSDAGASLPAFDDAGRLVRIDTGKPSSLMQAVRDAVEQGVAFDQAIATITRHVADAYGIPGGRIAVGERADLLLIDDALQIDTILANGHAIMIQKKWLIPE</sequence>
<dbReference type="InterPro" id="IPR050378">
    <property type="entry name" value="Metallo-dep_Hydrolases_sf"/>
</dbReference>
<dbReference type="InterPro" id="IPR032466">
    <property type="entry name" value="Metal_Hydrolase"/>
</dbReference>
<protein>
    <submittedName>
        <fullName evidence="3">Isoaspartyl dipeptidase</fullName>
    </submittedName>
</protein>
<name>A0A0V8GFP6_9BACL</name>
<organism evidence="3 4">
    <name type="scientific">Exiguobacterium indicum</name>
    <dbReference type="NCBI Taxonomy" id="296995"/>
    <lineage>
        <taxon>Bacteria</taxon>
        <taxon>Bacillati</taxon>
        <taxon>Bacillota</taxon>
        <taxon>Bacilli</taxon>
        <taxon>Bacillales</taxon>
        <taxon>Bacillales Family XII. Incertae Sedis</taxon>
        <taxon>Exiguobacterium</taxon>
    </lineage>
</organism>